<evidence type="ECO:0000313" key="2">
    <source>
        <dbReference type="Proteomes" id="UP000429607"/>
    </source>
</evidence>
<comment type="caution">
    <text evidence="1">The sequence shown here is derived from an EMBL/GenBank/DDBJ whole genome shotgun (WGS) entry which is preliminary data.</text>
</comment>
<gene>
    <name evidence="1" type="ORF">PR001_g750</name>
</gene>
<organism evidence="1 2">
    <name type="scientific">Phytophthora rubi</name>
    <dbReference type="NCBI Taxonomy" id="129364"/>
    <lineage>
        <taxon>Eukaryota</taxon>
        <taxon>Sar</taxon>
        <taxon>Stramenopiles</taxon>
        <taxon>Oomycota</taxon>
        <taxon>Peronosporomycetes</taxon>
        <taxon>Peronosporales</taxon>
        <taxon>Peronosporaceae</taxon>
        <taxon>Phytophthora</taxon>
    </lineage>
</organism>
<dbReference type="AlphaFoldDB" id="A0A6A3P2J8"/>
<proteinExistence type="predicted"/>
<reference evidence="1 2" key="1">
    <citation type="submission" date="2018-09" db="EMBL/GenBank/DDBJ databases">
        <title>Genomic investigation of the strawberry pathogen Phytophthora fragariae indicates pathogenicity is determined by transcriptional variation in three key races.</title>
        <authorList>
            <person name="Adams T.M."/>
            <person name="Armitage A.D."/>
            <person name="Sobczyk M.K."/>
            <person name="Bates H.J."/>
            <person name="Dunwell J.M."/>
            <person name="Nellist C.F."/>
            <person name="Harrison R.J."/>
        </authorList>
    </citation>
    <scope>NUCLEOTIDE SEQUENCE [LARGE SCALE GENOMIC DNA]</scope>
    <source>
        <strain evidence="1 2">SCRP249</strain>
    </source>
</reference>
<dbReference type="EMBL" id="QXFV01000020">
    <property type="protein sequence ID" value="KAE9052176.1"/>
    <property type="molecule type" value="Genomic_DNA"/>
</dbReference>
<name>A0A6A3P2J8_9STRA</name>
<accession>A0A6A3P2J8</accession>
<sequence>MMALRVPALWSLCRCFSTADEPRELMPCCVFRYISTASSARFPSSSTRSR</sequence>
<evidence type="ECO:0000313" key="1">
    <source>
        <dbReference type="EMBL" id="KAE9052176.1"/>
    </source>
</evidence>
<dbReference type="Proteomes" id="UP000429607">
    <property type="component" value="Unassembled WGS sequence"/>
</dbReference>
<protein>
    <submittedName>
        <fullName evidence="1">Uncharacterized protein</fullName>
    </submittedName>
</protein>